<dbReference type="CDD" id="cd09917">
    <property type="entry name" value="F-box_SF"/>
    <property type="match status" value="1"/>
</dbReference>
<evidence type="ECO:0000259" key="2">
    <source>
        <dbReference type="SMART" id="SM00256"/>
    </source>
</evidence>
<gene>
    <name evidence="3" type="ORF">EV356DRAFT_517626</name>
</gene>
<dbReference type="Proteomes" id="UP000800092">
    <property type="component" value="Unassembled WGS sequence"/>
</dbReference>
<sequence length="363" mass="39604">MPWVDILPSFHDRRFNRTPIDSQRVLRLHSITALAGIVWTSQYWTAMSSKRVLEVPELLESILSHLSPRDLLLSQRVSRTWASLIASSPPLQRRLFFLPDWSNCVPSSSFPTPPPTITTTTTTTTTDTSPSSSTSTPPFHPTANPLLPRAFPCNYPTIATSPSASCPPPSSSTTTLTPASQQPPREPTIHAISLDLPATAPASCTPSSTTGAFRPAVLYERASWRRMLLCQPPCTRLRLVKARPRRVGREAVVWARGARPVEVRKMGVGGEVEEVEDVEARAGGEEGEKGEGAGQRHRGGEEVERRREGPEGLTMGMVVERVQKAEGEGWDREMVGGDGSWHFEGKWRVGGEGGGDGVGVELT</sequence>
<organism evidence="3 4">
    <name type="scientific">Viridothelium virens</name>
    <name type="common">Speckled blister lichen</name>
    <name type="synonym">Trypethelium virens</name>
    <dbReference type="NCBI Taxonomy" id="1048519"/>
    <lineage>
        <taxon>Eukaryota</taxon>
        <taxon>Fungi</taxon>
        <taxon>Dikarya</taxon>
        <taxon>Ascomycota</taxon>
        <taxon>Pezizomycotina</taxon>
        <taxon>Dothideomycetes</taxon>
        <taxon>Dothideomycetes incertae sedis</taxon>
        <taxon>Trypetheliales</taxon>
        <taxon>Trypetheliaceae</taxon>
        <taxon>Viridothelium</taxon>
    </lineage>
</organism>
<dbReference type="AlphaFoldDB" id="A0A6A6H2L8"/>
<feature type="compositionally biased region" description="Low complexity" evidence="1">
    <location>
        <begin position="171"/>
        <end position="183"/>
    </location>
</feature>
<feature type="region of interest" description="Disordered" evidence="1">
    <location>
        <begin position="279"/>
        <end position="310"/>
    </location>
</feature>
<evidence type="ECO:0000313" key="3">
    <source>
        <dbReference type="EMBL" id="KAF2232139.1"/>
    </source>
</evidence>
<name>A0A6A6H2L8_VIRVR</name>
<dbReference type="SUPFAM" id="SSF81383">
    <property type="entry name" value="F-box domain"/>
    <property type="match status" value="1"/>
</dbReference>
<dbReference type="EMBL" id="ML991818">
    <property type="protein sequence ID" value="KAF2232139.1"/>
    <property type="molecule type" value="Genomic_DNA"/>
</dbReference>
<feature type="compositionally biased region" description="Basic and acidic residues" evidence="1">
    <location>
        <begin position="279"/>
        <end position="291"/>
    </location>
</feature>
<keyword evidence="4" id="KW-1185">Reference proteome</keyword>
<reference evidence="3" key="1">
    <citation type="journal article" date="2020" name="Stud. Mycol.">
        <title>101 Dothideomycetes genomes: a test case for predicting lifestyles and emergence of pathogens.</title>
        <authorList>
            <person name="Haridas S."/>
            <person name="Albert R."/>
            <person name="Binder M."/>
            <person name="Bloem J."/>
            <person name="Labutti K."/>
            <person name="Salamov A."/>
            <person name="Andreopoulos B."/>
            <person name="Baker S."/>
            <person name="Barry K."/>
            <person name="Bills G."/>
            <person name="Bluhm B."/>
            <person name="Cannon C."/>
            <person name="Castanera R."/>
            <person name="Culley D."/>
            <person name="Daum C."/>
            <person name="Ezra D."/>
            <person name="Gonzalez J."/>
            <person name="Henrissat B."/>
            <person name="Kuo A."/>
            <person name="Liang C."/>
            <person name="Lipzen A."/>
            <person name="Lutzoni F."/>
            <person name="Magnuson J."/>
            <person name="Mondo S."/>
            <person name="Nolan M."/>
            <person name="Ohm R."/>
            <person name="Pangilinan J."/>
            <person name="Park H.-J."/>
            <person name="Ramirez L."/>
            <person name="Alfaro M."/>
            <person name="Sun H."/>
            <person name="Tritt A."/>
            <person name="Yoshinaga Y."/>
            <person name="Zwiers L.-H."/>
            <person name="Turgeon B."/>
            <person name="Goodwin S."/>
            <person name="Spatafora J."/>
            <person name="Crous P."/>
            <person name="Grigoriev I."/>
        </authorList>
    </citation>
    <scope>NUCLEOTIDE SEQUENCE</scope>
    <source>
        <strain evidence="3">Tuck. ex Michener</strain>
    </source>
</reference>
<accession>A0A6A6H2L8</accession>
<evidence type="ECO:0000256" key="1">
    <source>
        <dbReference type="SAM" id="MobiDB-lite"/>
    </source>
</evidence>
<dbReference type="SMART" id="SM00256">
    <property type="entry name" value="FBOX"/>
    <property type="match status" value="1"/>
</dbReference>
<dbReference type="Pfam" id="PF12937">
    <property type="entry name" value="F-box-like"/>
    <property type="match status" value="1"/>
</dbReference>
<dbReference type="InterPro" id="IPR001810">
    <property type="entry name" value="F-box_dom"/>
</dbReference>
<proteinExistence type="predicted"/>
<protein>
    <recommendedName>
        <fullName evidence="2">F-box domain-containing protein</fullName>
    </recommendedName>
</protein>
<dbReference type="InterPro" id="IPR036047">
    <property type="entry name" value="F-box-like_dom_sf"/>
</dbReference>
<feature type="domain" description="F-box" evidence="2">
    <location>
        <begin position="55"/>
        <end position="94"/>
    </location>
</feature>
<feature type="compositionally biased region" description="Basic and acidic residues" evidence="1">
    <location>
        <begin position="298"/>
        <end position="310"/>
    </location>
</feature>
<evidence type="ECO:0000313" key="4">
    <source>
        <dbReference type="Proteomes" id="UP000800092"/>
    </source>
</evidence>
<feature type="compositionally biased region" description="Low complexity" evidence="1">
    <location>
        <begin position="117"/>
        <end position="137"/>
    </location>
</feature>
<feature type="region of interest" description="Disordered" evidence="1">
    <location>
        <begin position="109"/>
        <end position="143"/>
    </location>
</feature>
<feature type="compositionally biased region" description="Gly residues" evidence="1">
    <location>
        <begin position="350"/>
        <end position="363"/>
    </location>
</feature>
<dbReference type="Gene3D" id="1.20.1280.50">
    <property type="match status" value="1"/>
</dbReference>
<feature type="region of interest" description="Disordered" evidence="1">
    <location>
        <begin position="162"/>
        <end position="186"/>
    </location>
</feature>
<feature type="region of interest" description="Disordered" evidence="1">
    <location>
        <begin position="343"/>
        <end position="363"/>
    </location>
</feature>
<dbReference type="OrthoDB" id="3800738at2759"/>